<evidence type="ECO:0000313" key="5">
    <source>
        <dbReference type="Proteomes" id="UP000051621"/>
    </source>
</evidence>
<comment type="similarity">
    <text evidence="1">Belongs to the UPF0177 family.</text>
</comment>
<dbReference type="InterPro" id="IPR052710">
    <property type="entry name" value="CAAX_protease"/>
</dbReference>
<keyword evidence="2" id="KW-0472">Membrane</keyword>
<feature type="transmembrane region" description="Helical" evidence="2">
    <location>
        <begin position="138"/>
        <end position="158"/>
    </location>
</feature>
<dbReference type="Proteomes" id="UP000051621">
    <property type="component" value="Unassembled WGS sequence"/>
</dbReference>
<dbReference type="Pfam" id="PF02517">
    <property type="entry name" value="Rce1-like"/>
    <property type="match status" value="1"/>
</dbReference>
<dbReference type="AlphaFoldDB" id="A0A0R1MD29"/>
<evidence type="ECO:0000256" key="2">
    <source>
        <dbReference type="SAM" id="Phobius"/>
    </source>
</evidence>
<reference evidence="4 5" key="1">
    <citation type="journal article" date="2015" name="Genome Announc.">
        <title>Expanding the biotechnology potential of lactobacilli through comparative genomics of 213 strains and associated genera.</title>
        <authorList>
            <person name="Sun Z."/>
            <person name="Harris H.M."/>
            <person name="McCann A."/>
            <person name="Guo C."/>
            <person name="Argimon S."/>
            <person name="Zhang W."/>
            <person name="Yang X."/>
            <person name="Jeffery I.B."/>
            <person name="Cooney J.C."/>
            <person name="Kagawa T.F."/>
            <person name="Liu W."/>
            <person name="Song Y."/>
            <person name="Salvetti E."/>
            <person name="Wrobel A."/>
            <person name="Rasinkangas P."/>
            <person name="Parkhill J."/>
            <person name="Rea M.C."/>
            <person name="O'Sullivan O."/>
            <person name="Ritari J."/>
            <person name="Douillard F.P."/>
            <person name="Paul Ross R."/>
            <person name="Yang R."/>
            <person name="Briner A.E."/>
            <person name="Felis G.E."/>
            <person name="de Vos W.M."/>
            <person name="Barrangou R."/>
            <person name="Klaenhammer T.R."/>
            <person name="Caufield P.W."/>
            <person name="Cui Y."/>
            <person name="Zhang H."/>
            <person name="O'Toole P.W."/>
        </authorList>
    </citation>
    <scope>NUCLEOTIDE SEQUENCE [LARGE SCALE GENOMIC DNA]</scope>
    <source>
        <strain evidence="4 5">DSM 19910</strain>
    </source>
</reference>
<feature type="transmembrane region" description="Helical" evidence="2">
    <location>
        <begin position="73"/>
        <end position="91"/>
    </location>
</feature>
<keyword evidence="5" id="KW-1185">Reference proteome</keyword>
<dbReference type="GO" id="GO:0080120">
    <property type="term" value="P:CAAX-box protein maturation"/>
    <property type="evidence" value="ECO:0007669"/>
    <property type="project" value="UniProtKB-ARBA"/>
</dbReference>
<keyword evidence="2" id="KW-1133">Transmembrane helix</keyword>
<feature type="domain" description="CAAX prenyl protease 2/Lysostaphin resistance protein A-like" evidence="3">
    <location>
        <begin position="99"/>
        <end position="199"/>
    </location>
</feature>
<feature type="transmembrane region" description="Helical" evidence="2">
    <location>
        <begin position="41"/>
        <end position="61"/>
    </location>
</feature>
<feature type="transmembrane region" description="Helical" evidence="2">
    <location>
        <begin position="214"/>
        <end position="240"/>
    </location>
</feature>
<dbReference type="PANTHER" id="PTHR36435:SF1">
    <property type="entry name" value="CAAX AMINO TERMINAL PROTEASE FAMILY PROTEIN"/>
    <property type="match status" value="1"/>
</dbReference>
<dbReference type="EMBL" id="AZEF01000016">
    <property type="protein sequence ID" value="KRL02187.1"/>
    <property type="molecule type" value="Genomic_DNA"/>
</dbReference>
<name>A0A0R1MD29_9LACO</name>
<keyword evidence="2" id="KW-0812">Transmembrane</keyword>
<protein>
    <recommendedName>
        <fullName evidence="3">CAAX prenyl protease 2/Lysostaphin resistance protein A-like domain-containing protein</fullName>
    </recommendedName>
</protein>
<proteinExistence type="inferred from homology"/>
<feature type="transmembrane region" description="Helical" evidence="2">
    <location>
        <begin position="164"/>
        <end position="183"/>
    </location>
</feature>
<organism evidence="4 5">
    <name type="scientific">Liquorilactobacillus capillatus DSM 19910</name>
    <dbReference type="NCBI Taxonomy" id="1423731"/>
    <lineage>
        <taxon>Bacteria</taxon>
        <taxon>Bacillati</taxon>
        <taxon>Bacillota</taxon>
        <taxon>Bacilli</taxon>
        <taxon>Lactobacillales</taxon>
        <taxon>Lactobacillaceae</taxon>
        <taxon>Liquorilactobacillus</taxon>
    </lineage>
</organism>
<evidence type="ECO:0000313" key="4">
    <source>
        <dbReference type="EMBL" id="KRL02187.1"/>
    </source>
</evidence>
<sequence>MRVKENKAGRIVVFVILMIALLSVLRWLTGKIITVYWDKLLFNELCVLVIVYTINKVYFKIPLAFKREKLKKGVLLGIPVLIPALINYSQIKQIPTITLTIKLIFFSIIVGCFEEILFRGVLLRSLARRWQGLKNGSAWALIVTSLFFGLAHLTNLTHQSLGSTLYQVEFAFSLGMILGGIYLRSHNLFLCIFLHALIDSGAFIANWMNKSITISLPIIWILIVGIIIFTPYCLLGLFYIRPNKQMELLK</sequence>
<gene>
    <name evidence="4" type="ORF">FC81_GL000950</name>
</gene>
<comment type="caution">
    <text evidence="4">The sequence shown here is derived from an EMBL/GenBank/DDBJ whole genome shotgun (WGS) entry which is preliminary data.</text>
</comment>
<feature type="transmembrane region" description="Helical" evidence="2">
    <location>
        <begin position="188"/>
        <end position="208"/>
    </location>
</feature>
<dbReference type="STRING" id="1423731.FC81_GL000950"/>
<dbReference type="OrthoDB" id="2311705at2"/>
<accession>A0A0R1MD29</accession>
<evidence type="ECO:0000259" key="3">
    <source>
        <dbReference type="Pfam" id="PF02517"/>
    </source>
</evidence>
<feature type="transmembrane region" description="Helical" evidence="2">
    <location>
        <begin position="12"/>
        <end position="29"/>
    </location>
</feature>
<feature type="transmembrane region" description="Helical" evidence="2">
    <location>
        <begin position="97"/>
        <end position="118"/>
    </location>
</feature>
<dbReference type="RefSeq" id="WP_057743323.1">
    <property type="nucleotide sequence ID" value="NZ_AZEF01000016.1"/>
</dbReference>
<dbReference type="PANTHER" id="PTHR36435">
    <property type="entry name" value="SLR1288 PROTEIN"/>
    <property type="match status" value="1"/>
</dbReference>
<dbReference type="GO" id="GO:0004175">
    <property type="term" value="F:endopeptidase activity"/>
    <property type="evidence" value="ECO:0007669"/>
    <property type="project" value="UniProtKB-ARBA"/>
</dbReference>
<dbReference type="InterPro" id="IPR003675">
    <property type="entry name" value="Rce1/LyrA-like_dom"/>
</dbReference>
<evidence type="ECO:0000256" key="1">
    <source>
        <dbReference type="ARBA" id="ARBA00009067"/>
    </source>
</evidence>
<dbReference type="PATRIC" id="fig|1423731.3.peg.975"/>